<dbReference type="OrthoDB" id="6365676at2759"/>
<keyword evidence="1" id="KW-0862">Zinc</keyword>
<keyword evidence="1" id="KW-0863">Zinc-finger</keyword>
<dbReference type="PROSITE" id="PS50157">
    <property type="entry name" value="ZINC_FINGER_C2H2_2"/>
    <property type="match status" value="2"/>
</dbReference>
<feature type="domain" description="C2H2-type" evidence="3">
    <location>
        <begin position="79"/>
        <end position="106"/>
    </location>
</feature>
<dbReference type="GO" id="GO:0008270">
    <property type="term" value="F:zinc ion binding"/>
    <property type="evidence" value="ECO:0007669"/>
    <property type="project" value="UniProtKB-KW"/>
</dbReference>
<feature type="non-terminal residue" evidence="4">
    <location>
        <position position="1"/>
    </location>
</feature>
<dbReference type="AlphaFoldDB" id="A0A7T8KJ64"/>
<evidence type="ECO:0000259" key="3">
    <source>
        <dbReference type="PROSITE" id="PS50157"/>
    </source>
</evidence>
<accession>A0A7T8KJ64</accession>
<dbReference type="Gene3D" id="3.30.160.60">
    <property type="entry name" value="Classic Zinc Finger"/>
    <property type="match status" value="1"/>
</dbReference>
<dbReference type="InterPro" id="IPR036236">
    <property type="entry name" value="Znf_C2H2_sf"/>
</dbReference>
<dbReference type="SUPFAM" id="SSF57667">
    <property type="entry name" value="beta-beta-alpha zinc fingers"/>
    <property type="match status" value="1"/>
</dbReference>
<keyword evidence="1" id="KW-0479">Metal-binding</keyword>
<organism evidence="4 5">
    <name type="scientific">Caligus rogercresseyi</name>
    <name type="common">Sea louse</name>
    <dbReference type="NCBI Taxonomy" id="217165"/>
    <lineage>
        <taxon>Eukaryota</taxon>
        <taxon>Metazoa</taxon>
        <taxon>Ecdysozoa</taxon>
        <taxon>Arthropoda</taxon>
        <taxon>Crustacea</taxon>
        <taxon>Multicrustacea</taxon>
        <taxon>Hexanauplia</taxon>
        <taxon>Copepoda</taxon>
        <taxon>Siphonostomatoida</taxon>
        <taxon>Caligidae</taxon>
        <taxon>Caligus</taxon>
    </lineage>
</organism>
<gene>
    <name evidence="4" type="ORF">FKW44_001741</name>
</gene>
<dbReference type="SMART" id="SM00355">
    <property type="entry name" value="ZnF_C2H2"/>
    <property type="match status" value="2"/>
</dbReference>
<proteinExistence type="predicted"/>
<protein>
    <submittedName>
        <fullName evidence="4">Zinc finger and BTB domaincontaining protein 48like</fullName>
    </submittedName>
</protein>
<evidence type="ECO:0000256" key="2">
    <source>
        <dbReference type="SAM" id="MobiDB-lite"/>
    </source>
</evidence>
<name>A0A7T8KJ64_CALRO</name>
<evidence type="ECO:0000313" key="4">
    <source>
        <dbReference type="EMBL" id="QQP56912.1"/>
    </source>
</evidence>
<evidence type="ECO:0000313" key="5">
    <source>
        <dbReference type="Proteomes" id="UP000595437"/>
    </source>
</evidence>
<dbReference type="Proteomes" id="UP000595437">
    <property type="component" value="Chromosome 1"/>
</dbReference>
<keyword evidence="5" id="KW-1185">Reference proteome</keyword>
<evidence type="ECO:0000256" key="1">
    <source>
        <dbReference type="PROSITE-ProRule" id="PRU00042"/>
    </source>
</evidence>
<dbReference type="Pfam" id="PF13912">
    <property type="entry name" value="zf-C2H2_6"/>
    <property type="match status" value="1"/>
</dbReference>
<reference evidence="5" key="1">
    <citation type="submission" date="2021-01" db="EMBL/GenBank/DDBJ databases">
        <title>Caligus Genome Assembly.</title>
        <authorList>
            <person name="Gallardo-Escarate C."/>
        </authorList>
    </citation>
    <scope>NUCLEOTIDE SEQUENCE [LARGE SCALE GENOMIC DNA]</scope>
</reference>
<feature type="region of interest" description="Disordered" evidence="2">
    <location>
        <begin position="1"/>
        <end position="40"/>
    </location>
</feature>
<dbReference type="EMBL" id="CP045890">
    <property type="protein sequence ID" value="QQP56912.1"/>
    <property type="molecule type" value="Genomic_DNA"/>
</dbReference>
<dbReference type="InterPro" id="IPR013087">
    <property type="entry name" value="Znf_C2H2_type"/>
</dbReference>
<feature type="non-terminal residue" evidence="4">
    <location>
        <position position="152"/>
    </location>
</feature>
<feature type="domain" description="C2H2-type" evidence="3">
    <location>
        <begin position="103"/>
        <end position="131"/>
    </location>
</feature>
<sequence length="152" mass="16776">GSLPIPATPWHNGTAHAPLSARQQPATPSNPNPAPTPEHHHPFQRFLHIATTTTPVQLMIQEPAAEAELDKHMALFHNFPCEICGEKFSSFEGLTSHKISHLTPCPICEVRFKETTSLLSHFIQSHEGKELCNVCFGEVFESKEALAVHLEG</sequence>
<dbReference type="PROSITE" id="PS00028">
    <property type="entry name" value="ZINC_FINGER_C2H2_1"/>
    <property type="match status" value="2"/>
</dbReference>